<keyword evidence="8" id="KW-1185">Reference proteome</keyword>
<gene>
    <name evidence="7" type="ORF">SYK_15630</name>
</gene>
<evidence type="ECO:0000256" key="2">
    <source>
        <dbReference type="ARBA" id="ARBA00012438"/>
    </source>
</evidence>
<dbReference type="Proteomes" id="UP001317742">
    <property type="component" value="Chromosome"/>
</dbReference>
<feature type="transmembrane region" description="Helical" evidence="5">
    <location>
        <begin position="589"/>
        <end position="610"/>
    </location>
</feature>
<comment type="catalytic activity">
    <reaction evidence="1">
        <text>ATP + protein L-histidine = ADP + protein N-phospho-L-histidine.</text>
        <dbReference type="EC" id="2.7.13.3"/>
    </reaction>
</comment>
<dbReference type="InterPro" id="IPR005467">
    <property type="entry name" value="His_kinase_dom"/>
</dbReference>
<feature type="transmembrane region" description="Helical" evidence="5">
    <location>
        <begin position="380"/>
        <end position="401"/>
    </location>
</feature>
<dbReference type="PROSITE" id="PS50109">
    <property type="entry name" value="HIS_KIN"/>
    <property type="match status" value="1"/>
</dbReference>
<keyword evidence="3" id="KW-0597">Phosphoprotein</keyword>
<dbReference type="Gene3D" id="1.10.287.130">
    <property type="match status" value="1"/>
</dbReference>
<feature type="transmembrane region" description="Helical" evidence="5">
    <location>
        <begin position="252"/>
        <end position="282"/>
    </location>
</feature>
<organism evidence="7 8">
    <name type="scientific">Pseudodesulfovibrio nedwellii</name>
    <dbReference type="NCBI Taxonomy" id="2973072"/>
    <lineage>
        <taxon>Bacteria</taxon>
        <taxon>Pseudomonadati</taxon>
        <taxon>Thermodesulfobacteriota</taxon>
        <taxon>Desulfovibrionia</taxon>
        <taxon>Desulfovibrionales</taxon>
        <taxon>Desulfovibrionaceae</taxon>
    </lineage>
</organism>
<dbReference type="SUPFAM" id="SSF55874">
    <property type="entry name" value="ATPase domain of HSP90 chaperone/DNA topoisomerase II/histidine kinase"/>
    <property type="match status" value="1"/>
</dbReference>
<feature type="transmembrane region" description="Helical" evidence="5">
    <location>
        <begin position="560"/>
        <end position="577"/>
    </location>
</feature>
<dbReference type="InterPro" id="IPR004358">
    <property type="entry name" value="Sig_transdc_His_kin-like_C"/>
</dbReference>
<dbReference type="Pfam" id="PF02518">
    <property type="entry name" value="HATPase_c"/>
    <property type="match status" value="1"/>
</dbReference>
<evidence type="ECO:0000256" key="3">
    <source>
        <dbReference type="ARBA" id="ARBA00022553"/>
    </source>
</evidence>
<evidence type="ECO:0000259" key="6">
    <source>
        <dbReference type="PROSITE" id="PS50109"/>
    </source>
</evidence>
<feature type="transmembrane region" description="Helical" evidence="5">
    <location>
        <begin position="39"/>
        <end position="63"/>
    </location>
</feature>
<dbReference type="InterPro" id="IPR003594">
    <property type="entry name" value="HATPase_dom"/>
</dbReference>
<evidence type="ECO:0000313" key="7">
    <source>
        <dbReference type="EMBL" id="BDQ37203.1"/>
    </source>
</evidence>
<dbReference type="SMART" id="SM00387">
    <property type="entry name" value="HATPase_c"/>
    <property type="match status" value="1"/>
</dbReference>
<keyword evidence="4" id="KW-0175">Coiled coil</keyword>
<feature type="transmembrane region" description="Helical" evidence="5">
    <location>
        <begin position="355"/>
        <end position="374"/>
    </location>
</feature>
<dbReference type="GO" id="GO:0016301">
    <property type="term" value="F:kinase activity"/>
    <property type="evidence" value="ECO:0007669"/>
    <property type="project" value="UniProtKB-KW"/>
</dbReference>
<feature type="transmembrane region" description="Helical" evidence="5">
    <location>
        <begin position="454"/>
        <end position="472"/>
    </location>
</feature>
<dbReference type="PANTHER" id="PTHR43065:SF42">
    <property type="entry name" value="TWO-COMPONENT SENSOR PPRA"/>
    <property type="match status" value="1"/>
</dbReference>
<dbReference type="InterPro" id="IPR036890">
    <property type="entry name" value="HATPase_C_sf"/>
</dbReference>
<dbReference type="RefSeq" id="WP_281763062.1">
    <property type="nucleotide sequence ID" value="NZ_AP026709.1"/>
</dbReference>
<evidence type="ECO:0000313" key="8">
    <source>
        <dbReference type="Proteomes" id="UP001317742"/>
    </source>
</evidence>
<feature type="transmembrane region" description="Helical" evidence="5">
    <location>
        <begin position="108"/>
        <end position="128"/>
    </location>
</feature>
<reference evidence="7 8" key="1">
    <citation type="submission" date="2022-08" db="EMBL/GenBank/DDBJ databases">
        <title>Genome Sequence of the sulphate-reducing bacterium, Pseudodesulfovibrio sp. SYK.</title>
        <authorList>
            <person name="Kondo R."/>
            <person name="Kataoka T."/>
        </authorList>
    </citation>
    <scope>NUCLEOTIDE SEQUENCE [LARGE SCALE GENOMIC DNA]</scope>
    <source>
        <strain evidence="7 8">SYK</strain>
    </source>
</reference>
<keyword evidence="7" id="KW-0418">Kinase</keyword>
<feature type="transmembrane region" description="Helical" evidence="5">
    <location>
        <begin position="422"/>
        <end position="448"/>
    </location>
</feature>
<feature type="transmembrane region" description="Helical" evidence="5">
    <location>
        <begin position="69"/>
        <end position="88"/>
    </location>
</feature>
<feature type="transmembrane region" description="Helical" evidence="5">
    <location>
        <begin position="173"/>
        <end position="191"/>
    </location>
</feature>
<dbReference type="Gene3D" id="3.30.565.10">
    <property type="entry name" value="Histidine kinase-like ATPase, C-terminal domain"/>
    <property type="match status" value="1"/>
</dbReference>
<sequence>MNTSRQQRTYNLLVTNTAIEDFSLRRVSKAFRRWPEWQIASTALGGISFLALEAIGALLIINYGFANSLWAILSLGVVIFLTGIPIAYHASKENIDIDLLTRGAGFGYIGSTITSLIYAFFTIIFFAIETTIMAQAVFLCFGIPLPIGYLLCSLVIIPFSFYGITVINKLHNYTQFLWLFLWIVPIAIIIFKDPESVTRWISYENHVGTGSFDPFLFGSALSVLFSLIPQIGEQVDYLRFLPDKTDENKFKWWLAVLTAGPGWIIIGALKILCGAFLVVLFIEAGNVVSSESIDTVQLYLNVYDTVIDNPQYALLLVTLYIVICQVKINATNAYAGSLAWSNFFSRITGSHPGRAVWLLFNILMSILFAQLGVFKTMHSMLFIYAIFALSWIGTIVADLTVIKPLKIAPRTIEYKRAYLYNINPVGIISLLVSLATAIPAYFGLFGIYGKSFSTLIAFSVAFTVAPLVAILTKGKYYIRRENTILQSDTLMTCPICEKQYGQSEMVYCPMRGNHICSLCCVLDSICGGKCEDIDLKKQRKHVASPKEAFMKKTKRFLQHYLIISVVLGVVFSSSVFLSEHTNYQIWHNFKWYVITIYIFTLLIIAVWVWWFTLIQERRIEVEEELAIQIDELEQEVHARKRISEKLNKTSKQQKMILENATIGIAFIVNSKLKWCNNRFLDICFVPRGTKRPIATKDLFLDKTLYSRIERDSENFLRQGRHFNCEIPLKMNQTESEWRKLSISAIDSGNPSQGVIWLLNDINRQKKADKALKENRQRLKELNESLEGKIQKRTKELEQSYKSLHQADKMASLGILVSGMAHEINNPLNLISLNSQTMDEIWQGMMEYLRQQNEEGEEVWIGNLPLSYVQKSMPKLLLGINEGSDRVSTIVRNLKDYSRQSPVKMGGDVDINKAFRSAHMLLTNLIKNSTDNFVISINDCLPLFKGDLRRIEQVLVNLIQNSCQALKSRENSILIETYAIEEKVYFKITDQGIGISKKDLKHVRDPFYTTKREWGGTGLGLSVSAGIIKEHGGDIFIDSEEGQGTCVTLSFTGSN</sequence>
<dbReference type="Gene3D" id="1.10.4160.10">
    <property type="entry name" value="Hydantoin permease"/>
    <property type="match status" value="1"/>
</dbReference>
<proteinExistence type="predicted"/>
<feature type="transmembrane region" description="Helical" evidence="5">
    <location>
        <begin position="134"/>
        <end position="161"/>
    </location>
</feature>
<keyword evidence="5" id="KW-0812">Transmembrane</keyword>
<dbReference type="EMBL" id="AP026709">
    <property type="protein sequence ID" value="BDQ37203.1"/>
    <property type="molecule type" value="Genomic_DNA"/>
</dbReference>
<keyword evidence="7" id="KW-0808">Transferase</keyword>
<feature type="transmembrane region" description="Helical" evidence="5">
    <location>
        <begin position="312"/>
        <end position="335"/>
    </location>
</feature>
<dbReference type="PRINTS" id="PR00344">
    <property type="entry name" value="BCTRLSENSOR"/>
</dbReference>
<keyword evidence="5" id="KW-0472">Membrane</keyword>
<feature type="coiled-coil region" evidence="4">
    <location>
        <begin position="761"/>
        <end position="795"/>
    </location>
</feature>
<accession>A0ABM8B0W2</accession>
<evidence type="ECO:0000256" key="4">
    <source>
        <dbReference type="SAM" id="Coils"/>
    </source>
</evidence>
<dbReference type="InterPro" id="IPR003661">
    <property type="entry name" value="HisK_dim/P_dom"/>
</dbReference>
<dbReference type="Gene3D" id="3.30.450.20">
    <property type="entry name" value="PAS domain"/>
    <property type="match status" value="1"/>
</dbReference>
<keyword evidence="5" id="KW-1133">Transmembrane helix</keyword>
<name>A0ABM8B0W2_9BACT</name>
<protein>
    <recommendedName>
        <fullName evidence="2">histidine kinase</fullName>
        <ecNumber evidence="2">2.7.13.3</ecNumber>
    </recommendedName>
</protein>
<evidence type="ECO:0000256" key="5">
    <source>
        <dbReference type="SAM" id="Phobius"/>
    </source>
</evidence>
<dbReference type="CDD" id="cd00082">
    <property type="entry name" value="HisKA"/>
    <property type="match status" value="1"/>
</dbReference>
<feature type="domain" description="Histidine kinase" evidence="6">
    <location>
        <begin position="818"/>
        <end position="1054"/>
    </location>
</feature>
<dbReference type="SUPFAM" id="SSF47384">
    <property type="entry name" value="Homodimeric domain of signal transducing histidine kinase"/>
    <property type="match status" value="1"/>
</dbReference>
<dbReference type="EC" id="2.7.13.3" evidence="2"/>
<dbReference type="InterPro" id="IPR036097">
    <property type="entry name" value="HisK_dim/P_sf"/>
</dbReference>
<dbReference type="PANTHER" id="PTHR43065">
    <property type="entry name" value="SENSOR HISTIDINE KINASE"/>
    <property type="match status" value="1"/>
</dbReference>
<evidence type="ECO:0000256" key="1">
    <source>
        <dbReference type="ARBA" id="ARBA00000085"/>
    </source>
</evidence>